<dbReference type="InterPro" id="IPR036855">
    <property type="entry name" value="Znf_CCCH_sf"/>
</dbReference>
<reference evidence="13" key="1">
    <citation type="journal article" date="2018" name="PLoS ONE">
        <title>Chinook salmon (Oncorhynchus tshawytscha) genome and transcriptome.</title>
        <authorList>
            <person name="Christensen K.A."/>
            <person name="Leong J.S."/>
            <person name="Sakhrani D."/>
            <person name="Biagi C.A."/>
            <person name="Minkley D.R."/>
            <person name="Withler R.E."/>
            <person name="Rondeau E.B."/>
            <person name="Koop B.F."/>
            <person name="Devlin R.H."/>
        </authorList>
    </citation>
    <scope>NUCLEOTIDE SEQUENCE [LARGE SCALE GENOMIC DNA]</scope>
</reference>
<dbReference type="GeneTree" id="ENSGT00940000164581"/>
<dbReference type="GO" id="GO:0008270">
    <property type="term" value="F:zinc ion binding"/>
    <property type="evidence" value="ECO:0007669"/>
    <property type="project" value="UniProtKB-KW"/>
</dbReference>
<keyword evidence="13" id="KW-1185">Reference proteome</keyword>
<reference evidence="12" key="2">
    <citation type="submission" date="2025-08" db="UniProtKB">
        <authorList>
            <consortium name="Ensembl"/>
        </authorList>
    </citation>
    <scope>IDENTIFICATION</scope>
</reference>
<name>A0AAZ3SK66_ONCTS</name>
<keyword evidence="3 8" id="KW-0479">Metal-binding</keyword>
<comment type="similarity">
    <text evidence="7">Belongs to the ARTD/PARP family.</text>
</comment>
<dbReference type="Pfam" id="PF18044">
    <property type="entry name" value="zf-CCCH_4"/>
    <property type="match status" value="1"/>
</dbReference>
<evidence type="ECO:0000256" key="6">
    <source>
        <dbReference type="ARBA" id="ARBA00023242"/>
    </source>
</evidence>
<feature type="domain" description="C3H1-type" evidence="10">
    <location>
        <begin position="54"/>
        <end position="81"/>
    </location>
</feature>
<dbReference type="GO" id="GO:1990404">
    <property type="term" value="F:NAD+-protein mono-ADP-ribosyltransferase activity"/>
    <property type="evidence" value="ECO:0007669"/>
    <property type="project" value="TreeGrafter"/>
</dbReference>
<dbReference type="GO" id="GO:0005634">
    <property type="term" value="C:nucleus"/>
    <property type="evidence" value="ECO:0007669"/>
    <property type="project" value="UniProtKB-SubCell"/>
</dbReference>
<evidence type="ECO:0000256" key="1">
    <source>
        <dbReference type="ARBA" id="ARBA00004123"/>
    </source>
</evidence>
<evidence type="ECO:0000256" key="5">
    <source>
        <dbReference type="ARBA" id="ARBA00022833"/>
    </source>
</evidence>
<evidence type="ECO:0000256" key="4">
    <source>
        <dbReference type="ARBA" id="ARBA00022771"/>
    </source>
</evidence>
<evidence type="ECO:0000313" key="13">
    <source>
        <dbReference type="Proteomes" id="UP000694402"/>
    </source>
</evidence>
<dbReference type="Pfam" id="PF23466">
    <property type="entry name" value="WWE_4"/>
    <property type="match status" value="1"/>
</dbReference>
<sequence length="427" mass="48208">MENESYYCSPMASSSVNDPSQGNSYQENFSCSESNSESSATEEESDSDAAGTRQDQEEPCRYYNSGHCRDGKRCHYLHVCKYALRGNCRYGAKCRLKHLSSSSDSDGGSGRRERRRSLSGGRRGGGGRERRSSSGGRGAGGRRDRRRSLSAGRGGSGRERRKSSSGVRRGDRARESSSSRGAQRDISGPYKWQLEDGHGWKDIANDHILEGQYSQPNIKGINIYNTPYGKVTIDFKAMRVRGKNNLRVRRLDGQQTEWIWFYSSSKGWTKYGEKDSKGNSGPIQSSEIEKKFQLNRNGSPTFNIGSDIFKIRFRQMRQVSDKRKRKVVRRPKYQPPQSGNLIGRVTSAFQRVKMSPAGQSESPEWQFGGKSGRWHTFKDSADIEDQYQKDFNGSMSLTVKGQAYKLDFSAMKQTNQSTRATRNIRRV</sequence>
<dbReference type="PROSITE" id="PS50103">
    <property type="entry name" value="ZF_C3H1"/>
    <property type="match status" value="1"/>
</dbReference>
<dbReference type="InterPro" id="IPR037197">
    <property type="entry name" value="WWE_dom_sf"/>
</dbReference>
<dbReference type="SMART" id="SM00678">
    <property type="entry name" value="WWE"/>
    <property type="match status" value="1"/>
</dbReference>
<dbReference type="InterPro" id="IPR000571">
    <property type="entry name" value="Znf_CCCH"/>
</dbReference>
<dbReference type="SUPFAM" id="SSF90229">
    <property type="entry name" value="CCCH zinc finger"/>
    <property type="match status" value="1"/>
</dbReference>
<feature type="domain" description="WWE" evidence="11">
    <location>
        <begin position="244"/>
        <end position="330"/>
    </location>
</feature>
<feature type="compositionally biased region" description="Basic and acidic residues" evidence="9">
    <location>
        <begin position="168"/>
        <end position="177"/>
    </location>
</feature>
<dbReference type="Ensembl" id="ENSOTST00005192714.1">
    <property type="protein sequence ID" value="ENSOTSP00005153670.1"/>
    <property type="gene ID" value="ENSOTSG00005025591.2"/>
</dbReference>
<feature type="region of interest" description="Disordered" evidence="9">
    <location>
        <begin position="1"/>
        <end position="58"/>
    </location>
</feature>
<comment type="pathway">
    <text evidence="2">Protein modification; protein ubiquitination.</text>
</comment>
<evidence type="ECO:0000313" key="12">
    <source>
        <dbReference type="Ensembl" id="ENSOTSP00005153670.1"/>
    </source>
</evidence>
<dbReference type="Proteomes" id="UP000694402">
    <property type="component" value="Unassembled WGS sequence"/>
</dbReference>
<dbReference type="PROSITE" id="PS50918">
    <property type="entry name" value="WWE"/>
    <property type="match status" value="2"/>
</dbReference>
<organism evidence="12 13">
    <name type="scientific">Oncorhynchus tshawytscha</name>
    <name type="common">Chinook salmon</name>
    <name type="synonym">Salmo tshawytscha</name>
    <dbReference type="NCBI Taxonomy" id="74940"/>
    <lineage>
        <taxon>Eukaryota</taxon>
        <taxon>Metazoa</taxon>
        <taxon>Chordata</taxon>
        <taxon>Craniata</taxon>
        <taxon>Vertebrata</taxon>
        <taxon>Euteleostomi</taxon>
        <taxon>Actinopterygii</taxon>
        <taxon>Neopterygii</taxon>
        <taxon>Teleostei</taxon>
        <taxon>Protacanthopterygii</taxon>
        <taxon>Salmoniformes</taxon>
        <taxon>Salmonidae</taxon>
        <taxon>Salmoninae</taxon>
        <taxon>Oncorhynchus</taxon>
    </lineage>
</organism>
<dbReference type="InterPro" id="IPR051712">
    <property type="entry name" value="ARTD-AVP"/>
</dbReference>
<evidence type="ECO:0000256" key="7">
    <source>
        <dbReference type="ARBA" id="ARBA00024347"/>
    </source>
</evidence>
<dbReference type="SUPFAM" id="SSF117839">
    <property type="entry name" value="WWE domain"/>
    <property type="match status" value="2"/>
</dbReference>
<evidence type="ECO:0000256" key="9">
    <source>
        <dbReference type="SAM" id="MobiDB-lite"/>
    </source>
</evidence>
<dbReference type="GO" id="GO:0003950">
    <property type="term" value="F:NAD+ poly-ADP-ribosyltransferase activity"/>
    <property type="evidence" value="ECO:0007669"/>
    <property type="project" value="TreeGrafter"/>
</dbReference>
<feature type="compositionally biased region" description="Polar residues" evidence="9">
    <location>
        <begin position="11"/>
        <end position="29"/>
    </location>
</feature>
<keyword evidence="4 8" id="KW-0863">Zinc-finger</keyword>
<feature type="zinc finger region" description="C3H1-type" evidence="8">
    <location>
        <begin position="54"/>
        <end position="81"/>
    </location>
</feature>
<dbReference type="InterPro" id="IPR041367">
    <property type="entry name" value="Znf-CCCH_4"/>
</dbReference>
<dbReference type="PANTHER" id="PTHR45740">
    <property type="entry name" value="POLY [ADP-RIBOSE] POLYMERASE"/>
    <property type="match status" value="1"/>
</dbReference>
<dbReference type="Gene3D" id="3.30.720.50">
    <property type="match status" value="2"/>
</dbReference>
<keyword evidence="6" id="KW-0539">Nucleus</keyword>
<evidence type="ECO:0000259" key="11">
    <source>
        <dbReference type="PROSITE" id="PS50918"/>
    </source>
</evidence>
<dbReference type="AlphaFoldDB" id="A0AAZ3SK66"/>
<feature type="compositionally biased region" description="Low complexity" evidence="9">
    <location>
        <begin position="30"/>
        <end position="39"/>
    </location>
</feature>
<proteinExistence type="inferred from homology"/>
<feature type="region of interest" description="Disordered" evidence="9">
    <location>
        <begin position="98"/>
        <end position="191"/>
    </location>
</feature>
<dbReference type="SMART" id="SM00356">
    <property type="entry name" value="ZnF_C3H1"/>
    <property type="match status" value="2"/>
</dbReference>
<evidence type="ECO:0000256" key="3">
    <source>
        <dbReference type="ARBA" id="ARBA00022723"/>
    </source>
</evidence>
<evidence type="ECO:0000259" key="10">
    <source>
        <dbReference type="PROSITE" id="PS50103"/>
    </source>
</evidence>
<dbReference type="PANTHER" id="PTHR45740:SF14">
    <property type="entry name" value="NOVEL PROTEIN"/>
    <property type="match status" value="1"/>
</dbReference>
<reference evidence="12" key="3">
    <citation type="submission" date="2025-09" db="UniProtKB">
        <authorList>
            <consortium name="Ensembl"/>
        </authorList>
    </citation>
    <scope>IDENTIFICATION</scope>
</reference>
<dbReference type="InterPro" id="IPR018123">
    <property type="entry name" value="WWE-dom_subgr"/>
</dbReference>
<protein>
    <submittedName>
        <fullName evidence="12">Uncharacterized protein</fullName>
    </submittedName>
</protein>
<evidence type="ECO:0000256" key="2">
    <source>
        <dbReference type="ARBA" id="ARBA00004906"/>
    </source>
</evidence>
<dbReference type="Pfam" id="PF02825">
    <property type="entry name" value="WWE"/>
    <property type="match status" value="2"/>
</dbReference>
<feature type="domain" description="WWE" evidence="11">
    <location>
        <begin position="351"/>
        <end position="426"/>
    </location>
</feature>
<evidence type="ECO:0000256" key="8">
    <source>
        <dbReference type="PROSITE-ProRule" id="PRU00723"/>
    </source>
</evidence>
<comment type="subcellular location">
    <subcellularLocation>
        <location evidence="1">Nucleus</location>
    </subcellularLocation>
</comment>
<accession>A0AAZ3SK66</accession>
<keyword evidence="5 8" id="KW-0862">Zinc</keyword>
<dbReference type="InterPro" id="IPR004170">
    <property type="entry name" value="WWE_dom"/>
</dbReference>